<keyword evidence="2" id="KW-1133">Transmembrane helix</keyword>
<feature type="compositionally biased region" description="Low complexity" evidence="1">
    <location>
        <begin position="1"/>
        <end position="15"/>
    </location>
</feature>
<sequence length="172" mass="18824">MCLNQSSSQHVESSSPFVDSPMTVLNQPNPKSHGLKLGCLGCAGMLAIIIGLGSLWLLAPNWVENHNPFMQQHMIDVAWEWGNFAPIPPEATDLQIMTSGSSFSRTFRGSFSAERSILEKWIQDSPGLNLDEGTRLESGKFRYTISPNGGAGFGSVDLDPQGNMIYFTVSWS</sequence>
<dbReference type="Proteomes" id="UP000481033">
    <property type="component" value="Unassembled WGS sequence"/>
</dbReference>
<protein>
    <submittedName>
        <fullName evidence="3">Uncharacterized protein</fullName>
    </submittedName>
</protein>
<evidence type="ECO:0000256" key="1">
    <source>
        <dbReference type="SAM" id="MobiDB-lite"/>
    </source>
</evidence>
<dbReference type="AlphaFoldDB" id="A0A6M0RTL4"/>
<name>A0A6M0RTL4_9CYAN</name>
<reference evidence="3 4" key="1">
    <citation type="journal article" date="2020" name="Microb. Ecol.">
        <title>Ecogenomics of the Marine Benthic Filamentous Cyanobacterium Adonisia.</title>
        <authorList>
            <person name="Walter J.M."/>
            <person name="Coutinho F.H."/>
            <person name="Leomil L."/>
            <person name="Hargreaves P.I."/>
            <person name="Campeao M.E."/>
            <person name="Vieira V.V."/>
            <person name="Silva B.S."/>
            <person name="Fistarol G.O."/>
            <person name="Salomon P.S."/>
            <person name="Sawabe T."/>
            <person name="Mino S."/>
            <person name="Hosokawa M."/>
            <person name="Miyashita H."/>
            <person name="Maruyama F."/>
            <person name="van Verk M.C."/>
            <person name="Dutilh B.E."/>
            <person name="Thompson C.C."/>
            <person name="Thompson F.L."/>
        </authorList>
    </citation>
    <scope>NUCLEOTIDE SEQUENCE [LARGE SCALE GENOMIC DNA]</scope>
    <source>
        <strain evidence="3 4">CCMR0081</strain>
    </source>
</reference>
<evidence type="ECO:0000313" key="3">
    <source>
        <dbReference type="EMBL" id="NEZ59031.1"/>
    </source>
</evidence>
<keyword evidence="2" id="KW-0472">Membrane</keyword>
<evidence type="ECO:0000313" key="4">
    <source>
        <dbReference type="Proteomes" id="UP000481033"/>
    </source>
</evidence>
<accession>A0A6M0RTL4</accession>
<organism evidence="3 4">
    <name type="scientific">Adonisia turfae CCMR0081</name>
    <dbReference type="NCBI Taxonomy" id="2292702"/>
    <lineage>
        <taxon>Bacteria</taxon>
        <taxon>Bacillati</taxon>
        <taxon>Cyanobacteriota</taxon>
        <taxon>Adonisia</taxon>
        <taxon>Adonisia turfae</taxon>
    </lineage>
</organism>
<keyword evidence="4" id="KW-1185">Reference proteome</keyword>
<keyword evidence="2" id="KW-0812">Transmembrane</keyword>
<evidence type="ECO:0000256" key="2">
    <source>
        <dbReference type="SAM" id="Phobius"/>
    </source>
</evidence>
<gene>
    <name evidence="3" type="ORF">DXZ20_25990</name>
</gene>
<proteinExistence type="predicted"/>
<comment type="caution">
    <text evidence="3">The sequence shown here is derived from an EMBL/GenBank/DDBJ whole genome shotgun (WGS) entry which is preliminary data.</text>
</comment>
<dbReference type="EMBL" id="QXHD01000004">
    <property type="protein sequence ID" value="NEZ59031.1"/>
    <property type="molecule type" value="Genomic_DNA"/>
</dbReference>
<feature type="region of interest" description="Disordered" evidence="1">
    <location>
        <begin position="1"/>
        <end position="23"/>
    </location>
</feature>
<feature type="transmembrane region" description="Helical" evidence="2">
    <location>
        <begin position="37"/>
        <end position="59"/>
    </location>
</feature>